<evidence type="ECO:0000313" key="4">
    <source>
        <dbReference type="Proteomes" id="UP000593943"/>
    </source>
</evidence>
<dbReference type="EMBL" id="MWWZ01000006">
    <property type="protein sequence ID" value="OZG68256.1"/>
    <property type="molecule type" value="Genomic_DNA"/>
</dbReference>
<dbReference type="AlphaFoldDB" id="A0A261GBA0"/>
<dbReference type="KEGG" id="beu:BE0216_03845"/>
<protein>
    <submittedName>
        <fullName evidence="1">Uncharacterized protein</fullName>
    </submittedName>
</protein>
<dbReference type="Proteomes" id="UP000216057">
    <property type="component" value="Unassembled WGS sequence"/>
</dbReference>
<evidence type="ECO:0000313" key="2">
    <source>
        <dbReference type="EMBL" id="QOL31688.1"/>
    </source>
</evidence>
<keyword evidence="4" id="KW-1185">Reference proteome</keyword>
<dbReference type="RefSeq" id="WP_143249304.1">
    <property type="nucleotide sequence ID" value="NZ_CP062938.1"/>
</dbReference>
<organism evidence="1 3">
    <name type="scientific">Bifidobacterium eulemuris</name>
    <dbReference type="NCBI Taxonomy" id="1765219"/>
    <lineage>
        <taxon>Bacteria</taxon>
        <taxon>Bacillati</taxon>
        <taxon>Actinomycetota</taxon>
        <taxon>Actinomycetes</taxon>
        <taxon>Bifidobacteriales</taxon>
        <taxon>Bifidobacteriaceae</taxon>
        <taxon>Bifidobacterium</taxon>
    </lineage>
</organism>
<reference evidence="2 4" key="2">
    <citation type="submission" date="2020-10" db="EMBL/GenBank/DDBJ databases">
        <title>Genome sequencing of Bifidobacterium eulemuris_DSMZ_100216.</title>
        <authorList>
            <person name="Kim J."/>
        </authorList>
    </citation>
    <scope>NUCLEOTIDE SEQUENCE [LARGE SCALE GENOMIC DNA]</scope>
    <source>
        <strain evidence="2 4">DSM 100216</strain>
    </source>
</reference>
<reference evidence="1 3" key="1">
    <citation type="journal article" date="2017" name="BMC Genomics">
        <title>Comparative genomic and phylogenomic analyses of the Bifidobacteriaceae family.</title>
        <authorList>
            <person name="Lugli G.A."/>
            <person name="Milani C."/>
            <person name="Turroni F."/>
            <person name="Duranti S."/>
            <person name="Mancabelli L."/>
            <person name="Mangifesta M."/>
            <person name="Ferrario C."/>
            <person name="Modesto M."/>
            <person name="Mattarelli P."/>
            <person name="Jiri K."/>
            <person name="van Sinderen D."/>
            <person name="Ventura M."/>
        </authorList>
    </citation>
    <scope>NUCLEOTIDE SEQUENCE [LARGE SCALE GENOMIC DNA]</scope>
    <source>
        <strain evidence="1 3">DSM 100216</strain>
    </source>
</reference>
<dbReference type="Proteomes" id="UP000593943">
    <property type="component" value="Chromosome"/>
</dbReference>
<accession>A0A261GBA0</accession>
<name>A0A261GBA0_9BIFI</name>
<evidence type="ECO:0000313" key="1">
    <source>
        <dbReference type="EMBL" id="OZG68256.1"/>
    </source>
</evidence>
<proteinExistence type="predicted"/>
<gene>
    <name evidence="2" type="ORF">BE0216_03845</name>
    <name evidence="1" type="ORF">BEUL_1269</name>
</gene>
<evidence type="ECO:0000313" key="3">
    <source>
        <dbReference type="Proteomes" id="UP000216057"/>
    </source>
</evidence>
<sequence>MEDDMLYCRVCGDGCEELTYGRCGFCNEYDVERVCVFGDELNGVLVLRDGRGGYSVLNCDHLLAFCRSSWRAVLDAYRWWRVLAEPRKRACERDVLCRLSLWLEHVDMLAERRARELKARV</sequence>
<dbReference type="EMBL" id="CP062938">
    <property type="protein sequence ID" value="QOL31688.1"/>
    <property type="molecule type" value="Genomic_DNA"/>
</dbReference>